<evidence type="ECO:0000256" key="6">
    <source>
        <dbReference type="ARBA" id="ARBA00022806"/>
    </source>
</evidence>
<dbReference type="Gene3D" id="1.10.486.10">
    <property type="entry name" value="PCRA, domain 4"/>
    <property type="match status" value="1"/>
</dbReference>
<sequence>MSTPIPHPAVEAAVSVPDQTPRRIHPEPGVEAATFDISGPLPRGTTMLEASAGTGKTWTIAALVTRYVAEGVPLDAQLVVTFGRAASQELRERVRDRLTSTERFLSDPVARREPKGRLQKALVADASDAELDLRHRRVRDALGAFDNATIATIHQFCQLVLRSLGVAGDADPGATLVEDLDDLRREVVDDVYLRTFADHLTPPFDYATAKEIAAEVVTDSAAMITPTHPADGSVAAARVAFARHVRSELAHRKRQLGVLGYDDLLADLARALEPEQSPARIRMRERWRVVLVDEFQDTDPVQWQVFERAFHGHSTMILIGDPKQAIYAFRGGDVETYLHARAKADHHATLAENRRSDGPLVETITATLQGTALGHPDIVVRRVDAARAGSRLTGVPVPAPWRLRVAARESFAGRAGELPRVARTRPAIAVDVAADIKRLLLSGAQFDGRPLAPNDVSVLCSTGNQLMLVRDALHAHQVPAVLGADESVFHSPAALEWLALLEAMETPNRSTRVRAAALTSFFGHSPVDLDAQGDRLTETLAERLRRWAELFALRGIPAVLEAANAGGLPGRVLASVGGERELTDLRHIAESLHGEARRRQLGLIALVAWLREQIADSRLRGSTPRSRRLASDAAAVQLSTIHGSKGLQFPIVYAPFLADRHVPDAPKYPRYHRDGIRCLDVSGAPHPQVIEQARIEDDGESLRLLYVAITRAQSQLVTWWAPTTTTRGAPLHRVLFGRDPRSVGSPEAEAPVPRTHNDAGIRLKQVWFPAGGPAPEQMEPIEVPDGPLATMAERPLAVRSFTRGIDTQWRRTSYSALTRAADEAGLTASGFEPESPVKDDEAPAAEILPGLETAPSEPRLDLAGAIPSPMADLPVGATFGSLVHEVLEHADPAAPDLRTELLARIEESLIRWPVALATGDLATALVAVCTTPLGPLLGGTTLVDIGRRDRLCELGFEFPLAGGDRSISEPATGATPADGSSLMLRDLAPVLRAHLPHDDPVRSYADALDRPDLGGQALRGYLTGSIDLALRVDGRYVVVDYKTNWLGPPDAALTAGDYGPDALVAAMQHSSYPLQALLYAVVLHRFLRWRLPGYDPETHLGGVVYLYLRGMCGPETPIIDGNPTGVFSWRPSAALVIALSDLLDRRAA</sequence>
<keyword evidence="10 15" id="KW-0238">DNA-binding</keyword>
<evidence type="ECO:0000259" key="17">
    <source>
        <dbReference type="PROSITE" id="PS51198"/>
    </source>
</evidence>
<dbReference type="Gene3D" id="3.90.320.10">
    <property type="match status" value="1"/>
</dbReference>
<protein>
    <recommendedName>
        <fullName evidence="15">RecBCD enzyme subunit RecB</fullName>
        <ecNumber evidence="15">3.1.11.5</ecNumber>
        <ecNumber evidence="15">5.6.2.4</ecNumber>
    </recommendedName>
    <alternativeName>
        <fullName evidence="15">DNA 3'-5' helicase subunit RecB</fullName>
    </alternativeName>
    <alternativeName>
        <fullName evidence="15">Exonuclease V subunit RecB</fullName>
        <shortName evidence="15">ExoV subunit RecB</shortName>
    </alternativeName>
    <alternativeName>
        <fullName evidence="15">Helicase/nuclease RecBCD subunit RecB</fullName>
    </alternativeName>
</protein>
<keyword evidence="1 15" id="KW-0540">Nuclease</keyword>
<gene>
    <name evidence="15 19" type="primary">recB</name>
    <name evidence="19" type="ORF">GCM10009810_23750</name>
</gene>
<dbReference type="SUPFAM" id="SSF52980">
    <property type="entry name" value="Restriction endonuclease-like"/>
    <property type="match status" value="1"/>
</dbReference>
<evidence type="ECO:0000256" key="15">
    <source>
        <dbReference type="HAMAP-Rule" id="MF_01485"/>
    </source>
</evidence>
<comment type="catalytic activity">
    <reaction evidence="14 15">
        <text>ATP + H2O = ADP + phosphate + H(+)</text>
        <dbReference type="Rhea" id="RHEA:13065"/>
        <dbReference type="ChEBI" id="CHEBI:15377"/>
        <dbReference type="ChEBI" id="CHEBI:15378"/>
        <dbReference type="ChEBI" id="CHEBI:30616"/>
        <dbReference type="ChEBI" id="CHEBI:43474"/>
        <dbReference type="ChEBI" id="CHEBI:456216"/>
        <dbReference type="EC" id="5.6.2.4"/>
    </reaction>
</comment>
<evidence type="ECO:0000256" key="14">
    <source>
        <dbReference type="ARBA" id="ARBA00048988"/>
    </source>
</evidence>
<feature type="active site" description="For nuclease activity" evidence="15">
    <location>
        <position position="1040"/>
    </location>
</feature>
<evidence type="ECO:0000256" key="12">
    <source>
        <dbReference type="ARBA" id="ARBA00023235"/>
    </source>
</evidence>
<evidence type="ECO:0000313" key="20">
    <source>
        <dbReference type="Proteomes" id="UP001501475"/>
    </source>
</evidence>
<comment type="cofactor">
    <cofactor evidence="15">
        <name>Mg(2+)</name>
        <dbReference type="ChEBI" id="CHEBI:18420"/>
    </cofactor>
    <text evidence="15">Binds 1 Mg(2+) ion per subunit.</text>
</comment>
<evidence type="ECO:0000256" key="5">
    <source>
        <dbReference type="ARBA" id="ARBA00022801"/>
    </source>
</evidence>
<dbReference type="EC" id="5.6.2.4" evidence="15"/>
<evidence type="ECO:0000313" key="19">
    <source>
        <dbReference type="EMBL" id="GAA1763900.1"/>
    </source>
</evidence>
<dbReference type="InterPro" id="IPR014017">
    <property type="entry name" value="DNA_helicase_UvrD-like_C"/>
</dbReference>
<feature type="region of interest" description="Nuclease activity, interacts with RecD and RecA" evidence="15">
    <location>
        <begin position="808"/>
        <end position="1148"/>
    </location>
</feature>
<accession>A0ABN2KRC9</accession>
<feature type="binding site" evidence="15">
    <location>
        <position position="1040"/>
    </location>
    <ligand>
        <name>Mg(2+)</name>
        <dbReference type="ChEBI" id="CHEBI:18420"/>
    </ligand>
</feature>
<dbReference type="Pfam" id="PF13361">
    <property type="entry name" value="UvrD_C"/>
    <property type="match status" value="1"/>
</dbReference>
<comment type="miscellaneous">
    <text evidence="15">In the RecBCD complex, RecB has a slow 3'-5' helicase, an exonuclease activity and loads RecA onto ssDNA, RecD has a fast 5'-3' helicase activity, while RecC stimulates the ATPase and processivity of the RecB helicase and contributes to recognition of the Chi site.</text>
</comment>
<dbReference type="Gene3D" id="3.40.50.300">
    <property type="entry name" value="P-loop containing nucleotide triphosphate hydrolases"/>
    <property type="match status" value="2"/>
</dbReference>
<comment type="function">
    <text evidence="15">A helicase/nuclease that prepares dsDNA breaks (DSB) for recombinational DNA repair. Binds to DSBs and unwinds DNA via a highly rapid and processive ATP-dependent bidirectional helicase activity. Unwinds dsDNA until it encounters a Chi (crossover hotspot instigator) sequence from the 3' direction. Cuts ssDNA a few nucleotides 3' to the Chi site. The properties and activities of the enzyme are changed at Chi. The Chi-altered holoenzyme produces a long 3'-ssDNA overhang and facilitates RecA-binding to the ssDNA for homologous DNA recombination and repair. Holoenzyme degrades any linearized DNA that is unable to undergo homologous recombination. In the holoenzyme this subunit contributes ATPase, 3'-5' helicase, exonuclease activity and loads RecA onto ssDNA.</text>
</comment>
<keyword evidence="4 15" id="KW-0227">DNA damage</keyword>
<dbReference type="PANTHER" id="PTHR11070:SF23">
    <property type="entry name" value="RECBCD ENZYME SUBUNIT RECB"/>
    <property type="match status" value="1"/>
</dbReference>
<dbReference type="InterPro" id="IPR011335">
    <property type="entry name" value="Restrct_endonuc-II-like"/>
</dbReference>
<keyword evidence="11 15" id="KW-0234">DNA repair</keyword>
<evidence type="ECO:0000256" key="16">
    <source>
        <dbReference type="PROSITE-ProRule" id="PRU00560"/>
    </source>
</evidence>
<keyword evidence="9 15" id="KW-0460">Magnesium</keyword>
<keyword evidence="12 15" id="KW-0413">Isomerase</keyword>
<dbReference type="PROSITE" id="PS51198">
    <property type="entry name" value="UVRD_HELICASE_ATP_BIND"/>
    <property type="match status" value="1"/>
</dbReference>
<dbReference type="InterPro" id="IPR004586">
    <property type="entry name" value="RecB"/>
</dbReference>
<dbReference type="HAMAP" id="MF_01485">
    <property type="entry name" value="RecB"/>
    <property type="match status" value="1"/>
</dbReference>
<feature type="domain" description="UvrD-like helicase C-terminal" evidence="18">
    <location>
        <begin position="388"/>
        <end position="646"/>
    </location>
</feature>
<organism evidence="19 20">
    <name type="scientific">Nostocoides vanveenii</name>
    <dbReference type="NCBI Taxonomy" id="330835"/>
    <lineage>
        <taxon>Bacteria</taxon>
        <taxon>Bacillati</taxon>
        <taxon>Actinomycetota</taxon>
        <taxon>Actinomycetes</taxon>
        <taxon>Micrococcales</taxon>
        <taxon>Intrasporangiaceae</taxon>
        <taxon>Nostocoides</taxon>
    </lineage>
</organism>
<dbReference type="InterPro" id="IPR027417">
    <property type="entry name" value="P-loop_NTPase"/>
</dbReference>
<comment type="catalytic activity">
    <reaction evidence="13 15">
        <text>Couples ATP hydrolysis with the unwinding of duplex DNA by translocating in the 3'-5' direction.</text>
        <dbReference type="EC" id="5.6.2.4"/>
    </reaction>
</comment>
<evidence type="ECO:0000256" key="8">
    <source>
        <dbReference type="ARBA" id="ARBA00022840"/>
    </source>
</evidence>
<proteinExistence type="inferred from homology"/>
<feature type="binding site" evidence="15">
    <location>
        <position position="884"/>
    </location>
    <ligand>
        <name>Mg(2+)</name>
        <dbReference type="ChEBI" id="CHEBI:18420"/>
    </ligand>
</feature>
<evidence type="ECO:0000256" key="7">
    <source>
        <dbReference type="ARBA" id="ARBA00022839"/>
    </source>
</evidence>
<feature type="domain" description="UvrD-like helicase ATP-binding" evidence="17">
    <location>
        <begin position="29"/>
        <end position="357"/>
    </location>
</feature>
<evidence type="ECO:0000256" key="3">
    <source>
        <dbReference type="ARBA" id="ARBA00022741"/>
    </source>
</evidence>
<dbReference type="InterPro" id="IPR014016">
    <property type="entry name" value="UvrD-like_ATP-bd"/>
</dbReference>
<dbReference type="CDD" id="cd22352">
    <property type="entry name" value="RecB_C-like"/>
    <property type="match status" value="1"/>
</dbReference>
<keyword evidence="2 15" id="KW-0479">Metal-binding</keyword>
<dbReference type="SUPFAM" id="SSF52540">
    <property type="entry name" value="P-loop containing nucleoside triphosphate hydrolases"/>
    <property type="match status" value="1"/>
</dbReference>
<evidence type="ECO:0000256" key="9">
    <source>
        <dbReference type="ARBA" id="ARBA00022842"/>
    </source>
</evidence>
<dbReference type="Pfam" id="PF12705">
    <property type="entry name" value="PDDEXK_1"/>
    <property type="match status" value="1"/>
</dbReference>
<keyword evidence="5 15" id="KW-0378">Hydrolase</keyword>
<evidence type="ECO:0000259" key="18">
    <source>
        <dbReference type="PROSITE" id="PS51217"/>
    </source>
</evidence>
<evidence type="ECO:0000256" key="4">
    <source>
        <dbReference type="ARBA" id="ARBA00022763"/>
    </source>
</evidence>
<evidence type="ECO:0000256" key="11">
    <source>
        <dbReference type="ARBA" id="ARBA00023204"/>
    </source>
</evidence>
<comment type="similarity">
    <text evidence="15">Belongs to the helicase family. UvrD subfamily.</text>
</comment>
<feature type="region of interest" description="DNA-binding and helicase activity, interacts with RecC" evidence="15">
    <location>
        <begin position="1"/>
        <end position="774"/>
    </location>
</feature>
<dbReference type="InterPro" id="IPR038726">
    <property type="entry name" value="PDDEXK_AddAB-type"/>
</dbReference>
<comment type="caution">
    <text evidence="19">The sequence shown here is derived from an EMBL/GenBank/DDBJ whole genome shotgun (WGS) entry which is preliminary data.</text>
</comment>
<evidence type="ECO:0000256" key="13">
    <source>
        <dbReference type="ARBA" id="ARBA00034617"/>
    </source>
</evidence>
<dbReference type="Proteomes" id="UP001501475">
    <property type="component" value="Unassembled WGS sequence"/>
</dbReference>
<dbReference type="EC" id="3.1.11.5" evidence="15"/>
<dbReference type="EMBL" id="BAAAPN010000054">
    <property type="protein sequence ID" value="GAA1763900.1"/>
    <property type="molecule type" value="Genomic_DNA"/>
</dbReference>
<keyword evidence="8 15" id="KW-0067">ATP-binding</keyword>
<keyword evidence="3 15" id="KW-0547">Nucleotide-binding</keyword>
<dbReference type="PANTHER" id="PTHR11070">
    <property type="entry name" value="UVRD / RECB / PCRA DNA HELICASE FAMILY MEMBER"/>
    <property type="match status" value="1"/>
</dbReference>
<evidence type="ECO:0000256" key="2">
    <source>
        <dbReference type="ARBA" id="ARBA00022723"/>
    </source>
</evidence>
<evidence type="ECO:0000256" key="10">
    <source>
        <dbReference type="ARBA" id="ARBA00023125"/>
    </source>
</evidence>
<feature type="binding site" evidence="16">
    <location>
        <begin position="50"/>
        <end position="57"/>
    </location>
    <ligand>
        <name>ATP</name>
        <dbReference type="ChEBI" id="CHEBI:30616"/>
    </ligand>
</feature>
<keyword evidence="20" id="KW-1185">Reference proteome</keyword>
<dbReference type="PROSITE" id="PS51217">
    <property type="entry name" value="UVRD_HELICASE_CTER"/>
    <property type="match status" value="1"/>
</dbReference>
<evidence type="ECO:0000256" key="1">
    <source>
        <dbReference type="ARBA" id="ARBA00022722"/>
    </source>
</evidence>
<dbReference type="InterPro" id="IPR000212">
    <property type="entry name" value="DNA_helicase_UvrD/REP"/>
</dbReference>
<dbReference type="Pfam" id="PF00580">
    <property type="entry name" value="UvrD-helicase"/>
    <property type="match status" value="1"/>
</dbReference>
<feature type="binding site" evidence="15">
    <location>
        <position position="1027"/>
    </location>
    <ligand>
        <name>Mg(2+)</name>
        <dbReference type="ChEBI" id="CHEBI:18420"/>
    </ligand>
</feature>
<keyword evidence="7 15" id="KW-0269">Exonuclease</keyword>
<reference evidence="19 20" key="1">
    <citation type="journal article" date="2019" name="Int. J. Syst. Evol. Microbiol.">
        <title>The Global Catalogue of Microorganisms (GCM) 10K type strain sequencing project: providing services to taxonomists for standard genome sequencing and annotation.</title>
        <authorList>
            <consortium name="The Broad Institute Genomics Platform"/>
            <consortium name="The Broad Institute Genome Sequencing Center for Infectious Disease"/>
            <person name="Wu L."/>
            <person name="Ma J."/>
        </authorList>
    </citation>
    <scope>NUCLEOTIDE SEQUENCE [LARGE SCALE GENOMIC DNA]</scope>
    <source>
        <strain evidence="19 20">JCM 15591</strain>
    </source>
</reference>
<comment type="catalytic activity">
    <reaction evidence="15">
        <text>Exonucleolytic cleavage (in the presence of ATP) in either 5'- to 3'- or 3'- to 5'-direction to yield 5'-phosphooligonucleotides.</text>
        <dbReference type="EC" id="3.1.11.5"/>
    </reaction>
</comment>
<comment type="domain">
    <text evidence="15">The N-terminal DNA-binding domain is a ssDNA-dependent ATPase and has ATP-dependent 3'-5' helicase function. This domain interacts with RecC.</text>
</comment>
<name>A0ABN2KRC9_9MICO</name>
<dbReference type="InterPro" id="IPR011604">
    <property type="entry name" value="PDDEXK-like_dom_sf"/>
</dbReference>
<dbReference type="RefSeq" id="WP_344066522.1">
    <property type="nucleotide sequence ID" value="NZ_BAAAPN010000054.1"/>
</dbReference>
<comment type="domain">
    <text evidence="15">The C-terminal domain has nuclease activity and interacts with RecD. It interacts with RecA, facilitating its loading onto ssDNA.</text>
</comment>
<comment type="subunit">
    <text evidence="15">Heterotrimer of RecB, RecC and RecD. All subunits contribute to DNA-binding. Interacts with RecA.</text>
</comment>
<keyword evidence="6 15" id="KW-0347">Helicase</keyword>